<evidence type="ECO:0000313" key="2">
    <source>
        <dbReference type="Proteomes" id="UP000823775"/>
    </source>
</evidence>
<feature type="non-terminal residue" evidence="1">
    <location>
        <position position="110"/>
    </location>
</feature>
<keyword evidence="2" id="KW-1185">Reference proteome</keyword>
<name>A0ABS8VZR9_DATST</name>
<dbReference type="EMBL" id="JACEIK010006027">
    <property type="protein sequence ID" value="MCE2054930.1"/>
    <property type="molecule type" value="Genomic_DNA"/>
</dbReference>
<reference evidence="1 2" key="1">
    <citation type="journal article" date="2021" name="BMC Genomics">
        <title>Datura genome reveals duplications of psychoactive alkaloid biosynthetic genes and high mutation rate following tissue culture.</title>
        <authorList>
            <person name="Rajewski A."/>
            <person name="Carter-House D."/>
            <person name="Stajich J."/>
            <person name="Litt A."/>
        </authorList>
    </citation>
    <scope>NUCLEOTIDE SEQUENCE [LARGE SCALE GENOMIC DNA]</scope>
    <source>
        <strain evidence="1">AR-01</strain>
    </source>
</reference>
<evidence type="ECO:0000313" key="1">
    <source>
        <dbReference type="EMBL" id="MCE2054930.1"/>
    </source>
</evidence>
<gene>
    <name evidence="1" type="ORF">HAX54_041666</name>
</gene>
<protein>
    <submittedName>
        <fullName evidence="1">Uncharacterized protein</fullName>
    </submittedName>
</protein>
<sequence>MNLALNSKLNPFANEWDPSSKALELNRTLHMIFSYGYYFSKKQVLNFFKRMCEEDPVQNIFLYKKLGVDARFEKVIFKNTSICAWVLNGGQNEEGKYYIEPGYVKKYKPR</sequence>
<proteinExistence type="predicted"/>
<accession>A0ABS8VZR9</accession>
<comment type="caution">
    <text evidence="1">The sequence shown here is derived from an EMBL/GenBank/DDBJ whole genome shotgun (WGS) entry which is preliminary data.</text>
</comment>
<organism evidence="1 2">
    <name type="scientific">Datura stramonium</name>
    <name type="common">Jimsonweed</name>
    <name type="synonym">Common thornapple</name>
    <dbReference type="NCBI Taxonomy" id="4076"/>
    <lineage>
        <taxon>Eukaryota</taxon>
        <taxon>Viridiplantae</taxon>
        <taxon>Streptophyta</taxon>
        <taxon>Embryophyta</taxon>
        <taxon>Tracheophyta</taxon>
        <taxon>Spermatophyta</taxon>
        <taxon>Magnoliopsida</taxon>
        <taxon>eudicotyledons</taxon>
        <taxon>Gunneridae</taxon>
        <taxon>Pentapetalae</taxon>
        <taxon>asterids</taxon>
        <taxon>lamiids</taxon>
        <taxon>Solanales</taxon>
        <taxon>Solanaceae</taxon>
        <taxon>Solanoideae</taxon>
        <taxon>Datureae</taxon>
        <taxon>Datura</taxon>
    </lineage>
</organism>
<dbReference type="Proteomes" id="UP000823775">
    <property type="component" value="Unassembled WGS sequence"/>
</dbReference>